<dbReference type="AlphaFoldDB" id="Q1N4P9"/>
<comment type="caution">
    <text evidence="2">The sequence shown here is derived from an EMBL/GenBank/DDBJ whole genome shotgun (WGS) entry which is preliminary data.</text>
</comment>
<keyword evidence="1" id="KW-1133">Transmembrane helix</keyword>
<name>Q1N4P9_9GAMM</name>
<evidence type="ECO:0000256" key="1">
    <source>
        <dbReference type="SAM" id="Phobius"/>
    </source>
</evidence>
<sequence length="45" mass="4689">MPVPLIWLLVAGGVGFGAGWWTSNKATLLLIGAAGIGAYVYLNKK</sequence>
<organism evidence="2 3">
    <name type="scientific">Bermanella marisrubri</name>
    <dbReference type="NCBI Taxonomy" id="207949"/>
    <lineage>
        <taxon>Bacteria</taxon>
        <taxon>Pseudomonadati</taxon>
        <taxon>Pseudomonadota</taxon>
        <taxon>Gammaproteobacteria</taxon>
        <taxon>Oceanospirillales</taxon>
        <taxon>Oceanospirillaceae</taxon>
        <taxon>Bermanella</taxon>
    </lineage>
</organism>
<keyword evidence="1" id="KW-0812">Transmembrane</keyword>
<protein>
    <submittedName>
        <fullName evidence="2">Uncharacterized protein</fullName>
    </submittedName>
</protein>
<proteinExistence type="predicted"/>
<dbReference type="RefSeq" id="WP_007017763.1">
    <property type="nucleotide sequence ID" value="NZ_CH724114.1"/>
</dbReference>
<dbReference type="STRING" id="207949.RED65_01425"/>
<dbReference type="EMBL" id="AAQH01000002">
    <property type="protein sequence ID" value="EAT13379.1"/>
    <property type="molecule type" value="Genomic_DNA"/>
</dbReference>
<evidence type="ECO:0000313" key="2">
    <source>
        <dbReference type="EMBL" id="EAT13379.1"/>
    </source>
</evidence>
<dbReference type="Proteomes" id="UP000004263">
    <property type="component" value="Unassembled WGS sequence"/>
</dbReference>
<keyword evidence="1" id="KW-0472">Membrane</keyword>
<evidence type="ECO:0000313" key="3">
    <source>
        <dbReference type="Proteomes" id="UP000004263"/>
    </source>
</evidence>
<feature type="transmembrane region" description="Helical" evidence="1">
    <location>
        <begin position="27"/>
        <end position="42"/>
    </location>
</feature>
<gene>
    <name evidence="2" type="ORF">RED65_01425</name>
</gene>
<keyword evidence="3" id="KW-1185">Reference proteome</keyword>
<reference evidence="2 3" key="1">
    <citation type="submission" date="2006-03" db="EMBL/GenBank/DDBJ databases">
        <authorList>
            <person name="Pinhassi J."/>
            <person name="Pedros-Alio C."/>
            <person name="Ferriera S."/>
            <person name="Johnson J."/>
            <person name="Kravitz S."/>
            <person name="Halpern A."/>
            <person name="Remington K."/>
            <person name="Beeson K."/>
            <person name="Tran B."/>
            <person name="Rogers Y.-H."/>
            <person name="Friedman R."/>
            <person name="Venter J.C."/>
        </authorList>
    </citation>
    <scope>NUCLEOTIDE SEQUENCE [LARGE SCALE GENOMIC DNA]</scope>
    <source>
        <strain evidence="2 3">RED65</strain>
    </source>
</reference>
<accession>Q1N4P9</accession>
<dbReference type="HOGENOM" id="CLU_3196587_0_0_6"/>